<accession>A0AAJ0AR26</accession>
<dbReference type="EMBL" id="JAHMHR010000016">
    <property type="protein sequence ID" value="KAK1676937.1"/>
    <property type="molecule type" value="Genomic_DNA"/>
</dbReference>
<evidence type="ECO:0000256" key="1">
    <source>
        <dbReference type="SAM" id="MobiDB-lite"/>
    </source>
</evidence>
<protein>
    <submittedName>
        <fullName evidence="2">Uncharacterized protein</fullName>
    </submittedName>
</protein>
<evidence type="ECO:0000313" key="3">
    <source>
        <dbReference type="Proteomes" id="UP001224890"/>
    </source>
</evidence>
<dbReference type="AlphaFoldDB" id="A0AAJ0AR26"/>
<feature type="region of interest" description="Disordered" evidence="1">
    <location>
        <begin position="125"/>
        <end position="153"/>
    </location>
</feature>
<name>A0AAJ0AR26_9PEZI</name>
<dbReference type="Proteomes" id="UP001224890">
    <property type="component" value="Unassembled WGS sequence"/>
</dbReference>
<feature type="region of interest" description="Disordered" evidence="1">
    <location>
        <begin position="66"/>
        <end position="89"/>
    </location>
</feature>
<evidence type="ECO:0000313" key="2">
    <source>
        <dbReference type="EMBL" id="KAK1676937.1"/>
    </source>
</evidence>
<gene>
    <name evidence="2" type="ORF">BDP55DRAFT_661066</name>
</gene>
<proteinExistence type="predicted"/>
<feature type="compositionally biased region" description="Low complexity" evidence="1">
    <location>
        <begin position="125"/>
        <end position="142"/>
    </location>
</feature>
<comment type="caution">
    <text evidence="2">The sequence shown here is derived from an EMBL/GenBank/DDBJ whole genome shotgun (WGS) entry which is preliminary data.</text>
</comment>
<sequence length="211" mass="23167">MAAQDLIRRRGKCAWGPRRHSRSILIQPLMVMGSTAVRSMVSRSSFGSWVKMVNVGSAGFGSGRTGSLFSRSSSDEEESTKMHTLPPSRTRPGCLRWHRMCFRASKTTSDHLSRLGVSTKISSSSLISGSSASSSVNNTSSSDCPLSEALPSREPVDADGMKCAIARRTRVSFRGGGLLTKVLNSSSRSFGADERDDFWKWLRDTFFLRFT</sequence>
<dbReference type="RefSeq" id="XP_060430940.1">
    <property type="nucleotide sequence ID" value="XM_060574688.1"/>
</dbReference>
<organism evidence="2 3">
    <name type="scientific">Colletotrichum godetiae</name>
    <dbReference type="NCBI Taxonomy" id="1209918"/>
    <lineage>
        <taxon>Eukaryota</taxon>
        <taxon>Fungi</taxon>
        <taxon>Dikarya</taxon>
        <taxon>Ascomycota</taxon>
        <taxon>Pezizomycotina</taxon>
        <taxon>Sordariomycetes</taxon>
        <taxon>Hypocreomycetidae</taxon>
        <taxon>Glomerellales</taxon>
        <taxon>Glomerellaceae</taxon>
        <taxon>Colletotrichum</taxon>
        <taxon>Colletotrichum acutatum species complex</taxon>
    </lineage>
</organism>
<keyword evidence="3" id="KW-1185">Reference proteome</keyword>
<dbReference type="GeneID" id="85459214"/>
<reference evidence="2" key="1">
    <citation type="submission" date="2021-06" db="EMBL/GenBank/DDBJ databases">
        <title>Comparative genomics, transcriptomics and evolutionary studies reveal genomic signatures of adaptation to plant cell wall in hemibiotrophic fungi.</title>
        <authorList>
            <consortium name="DOE Joint Genome Institute"/>
            <person name="Baroncelli R."/>
            <person name="Diaz J.F."/>
            <person name="Benocci T."/>
            <person name="Peng M."/>
            <person name="Battaglia E."/>
            <person name="Haridas S."/>
            <person name="Andreopoulos W."/>
            <person name="Labutti K."/>
            <person name="Pangilinan J."/>
            <person name="Floch G.L."/>
            <person name="Makela M.R."/>
            <person name="Henrissat B."/>
            <person name="Grigoriev I.V."/>
            <person name="Crouch J.A."/>
            <person name="De Vries R.P."/>
            <person name="Sukno S.A."/>
            <person name="Thon M.R."/>
        </authorList>
    </citation>
    <scope>NUCLEOTIDE SEQUENCE</scope>
    <source>
        <strain evidence="2">CBS 193.32</strain>
    </source>
</reference>